<feature type="DNA-binding region" description="H-T-H motif" evidence="2">
    <location>
        <begin position="44"/>
        <end position="63"/>
    </location>
</feature>
<dbReference type="Proteomes" id="UP000236752">
    <property type="component" value="Unassembled WGS sequence"/>
</dbReference>
<dbReference type="OrthoDB" id="3218408at2"/>
<reference evidence="5 6" key="1">
    <citation type="submission" date="2016-10" db="EMBL/GenBank/DDBJ databases">
        <authorList>
            <person name="de Groot N.N."/>
        </authorList>
    </citation>
    <scope>NUCLEOTIDE SEQUENCE [LARGE SCALE GENOMIC DNA]</scope>
    <source>
        <strain evidence="5 6">DSM 26915</strain>
    </source>
</reference>
<evidence type="ECO:0000259" key="4">
    <source>
        <dbReference type="PROSITE" id="PS50977"/>
    </source>
</evidence>
<name>A0A1H5ZB45_9RHOB</name>
<evidence type="ECO:0000313" key="6">
    <source>
        <dbReference type="Proteomes" id="UP000236752"/>
    </source>
</evidence>
<proteinExistence type="predicted"/>
<evidence type="ECO:0000256" key="3">
    <source>
        <dbReference type="SAM" id="MobiDB-lite"/>
    </source>
</evidence>
<evidence type="ECO:0000313" key="5">
    <source>
        <dbReference type="EMBL" id="SEG33729.1"/>
    </source>
</evidence>
<feature type="region of interest" description="Disordered" evidence="3">
    <location>
        <begin position="1"/>
        <end position="22"/>
    </location>
</feature>
<evidence type="ECO:0000256" key="1">
    <source>
        <dbReference type="ARBA" id="ARBA00023125"/>
    </source>
</evidence>
<gene>
    <name evidence="5" type="ORF">SAMN04488045_2525</name>
</gene>
<dbReference type="GO" id="GO:0003677">
    <property type="term" value="F:DNA binding"/>
    <property type="evidence" value="ECO:0007669"/>
    <property type="project" value="UniProtKB-UniRule"/>
</dbReference>
<dbReference type="EMBL" id="FNUZ01000003">
    <property type="protein sequence ID" value="SEG33729.1"/>
    <property type="molecule type" value="Genomic_DNA"/>
</dbReference>
<keyword evidence="6" id="KW-1185">Reference proteome</keyword>
<dbReference type="PROSITE" id="PS50977">
    <property type="entry name" value="HTH_TETR_2"/>
    <property type="match status" value="1"/>
</dbReference>
<protein>
    <submittedName>
        <fullName evidence="5">Transcriptional regulator, TetR family</fullName>
    </submittedName>
</protein>
<dbReference type="AlphaFoldDB" id="A0A1H5ZB45"/>
<dbReference type="RefSeq" id="WP_103910819.1">
    <property type="nucleotide sequence ID" value="NZ_FNUZ01000003.1"/>
</dbReference>
<accession>A0A1H5ZB45</accession>
<dbReference type="SUPFAM" id="SSF46689">
    <property type="entry name" value="Homeodomain-like"/>
    <property type="match status" value="1"/>
</dbReference>
<feature type="domain" description="HTH tetR-type" evidence="4">
    <location>
        <begin position="21"/>
        <end position="81"/>
    </location>
</feature>
<dbReference type="Pfam" id="PF00440">
    <property type="entry name" value="TetR_N"/>
    <property type="match status" value="1"/>
</dbReference>
<keyword evidence="1 2" id="KW-0238">DNA-binding</keyword>
<evidence type="ECO:0000256" key="2">
    <source>
        <dbReference type="PROSITE-ProRule" id="PRU00335"/>
    </source>
</evidence>
<dbReference type="InterPro" id="IPR009057">
    <property type="entry name" value="Homeodomain-like_sf"/>
</dbReference>
<organism evidence="5 6">
    <name type="scientific">Thalassococcus halodurans</name>
    <dbReference type="NCBI Taxonomy" id="373675"/>
    <lineage>
        <taxon>Bacteria</taxon>
        <taxon>Pseudomonadati</taxon>
        <taxon>Pseudomonadota</taxon>
        <taxon>Alphaproteobacteria</taxon>
        <taxon>Rhodobacterales</taxon>
        <taxon>Roseobacteraceae</taxon>
        <taxon>Thalassococcus</taxon>
    </lineage>
</organism>
<sequence>MTEPTKTIVRRRPTQRRKESPLSEEDWVDAAIKILKDDNVRGIKIDALCKMLGVTKGSFYWHFSTRSDLLVAMLDHWRRRTTLNVIRSVSGAGVDPKSRMKLLFALPRRSNSPASAQVEASIRDWSRRADLPRKAVKEVDEIRFDYITGLFTDMGFDHDEARKRAYLAYCILMGDSILSGTLSEMDADEFAAQALMITATLEKIDG</sequence>
<dbReference type="InterPro" id="IPR001647">
    <property type="entry name" value="HTH_TetR"/>
</dbReference>
<dbReference type="Gene3D" id="1.10.10.60">
    <property type="entry name" value="Homeodomain-like"/>
    <property type="match status" value="1"/>
</dbReference>